<dbReference type="EMBL" id="KV925549">
    <property type="protein sequence ID" value="PIO37215.1"/>
    <property type="molecule type" value="Genomic_DNA"/>
</dbReference>
<keyword evidence="2" id="KW-1185">Reference proteome</keyword>
<protein>
    <submittedName>
        <fullName evidence="1">Uncharacterized protein</fullName>
    </submittedName>
</protein>
<gene>
    <name evidence="1" type="ORF">AB205_0088590</name>
</gene>
<dbReference type="Proteomes" id="UP000228934">
    <property type="component" value="Unassembled WGS sequence"/>
</dbReference>
<evidence type="ECO:0000313" key="1">
    <source>
        <dbReference type="EMBL" id="PIO37215.1"/>
    </source>
</evidence>
<proteinExistence type="predicted"/>
<evidence type="ECO:0000313" key="2">
    <source>
        <dbReference type="Proteomes" id="UP000228934"/>
    </source>
</evidence>
<organism evidence="1 2">
    <name type="scientific">Aquarana catesbeiana</name>
    <name type="common">American bullfrog</name>
    <name type="synonym">Rana catesbeiana</name>
    <dbReference type="NCBI Taxonomy" id="8400"/>
    <lineage>
        <taxon>Eukaryota</taxon>
        <taxon>Metazoa</taxon>
        <taxon>Chordata</taxon>
        <taxon>Craniata</taxon>
        <taxon>Vertebrata</taxon>
        <taxon>Euteleostomi</taxon>
        <taxon>Amphibia</taxon>
        <taxon>Batrachia</taxon>
        <taxon>Anura</taxon>
        <taxon>Neobatrachia</taxon>
        <taxon>Ranoidea</taxon>
        <taxon>Ranidae</taxon>
        <taxon>Aquarana</taxon>
    </lineage>
</organism>
<sequence>MLTVHLSVLEFSFLFGNVLHRAAKKKKKLHLLSHCRMVFFDMRLNSQIVLCVASIKVCSISGSPLAAMLRFTSGNHSGPFFH</sequence>
<reference evidence="2" key="1">
    <citation type="journal article" date="2017" name="Nat. Commun.">
        <title>The North American bullfrog draft genome provides insight into hormonal regulation of long noncoding RNA.</title>
        <authorList>
            <person name="Hammond S.A."/>
            <person name="Warren R.L."/>
            <person name="Vandervalk B.P."/>
            <person name="Kucuk E."/>
            <person name="Khan H."/>
            <person name="Gibb E.A."/>
            <person name="Pandoh P."/>
            <person name="Kirk H."/>
            <person name="Zhao Y."/>
            <person name="Jones M."/>
            <person name="Mungall A.J."/>
            <person name="Coope R."/>
            <person name="Pleasance S."/>
            <person name="Moore R.A."/>
            <person name="Holt R.A."/>
            <person name="Round J.M."/>
            <person name="Ohora S."/>
            <person name="Walle B.V."/>
            <person name="Veldhoen N."/>
            <person name="Helbing C.C."/>
            <person name="Birol I."/>
        </authorList>
    </citation>
    <scope>NUCLEOTIDE SEQUENCE [LARGE SCALE GENOMIC DNA]</scope>
</reference>
<name>A0A2G9SAY2_AQUCT</name>
<accession>A0A2G9SAY2</accession>
<dbReference type="AlphaFoldDB" id="A0A2G9SAY2"/>